<dbReference type="AlphaFoldDB" id="A0A4R2R5X5"/>
<gene>
    <name evidence="2" type="ORF">EV191_1011182</name>
</gene>
<dbReference type="EMBL" id="SLXQ01000001">
    <property type="protein sequence ID" value="TCP57229.1"/>
    <property type="molecule type" value="Genomic_DNA"/>
</dbReference>
<protein>
    <recommendedName>
        <fullName evidence="4">Secreted protein</fullName>
    </recommendedName>
</protein>
<feature type="transmembrane region" description="Helical" evidence="1">
    <location>
        <begin position="6"/>
        <end position="25"/>
    </location>
</feature>
<evidence type="ECO:0008006" key="4">
    <source>
        <dbReference type="Google" id="ProtNLM"/>
    </source>
</evidence>
<keyword evidence="1" id="KW-0472">Membrane</keyword>
<accession>A0A4R2R5X5</accession>
<comment type="caution">
    <text evidence="2">The sequence shown here is derived from an EMBL/GenBank/DDBJ whole genome shotgun (WGS) entry which is preliminary data.</text>
</comment>
<reference evidence="2 3" key="1">
    <citation type="submission" date="2019-03" db="EMBL/GenBank/DDBJ databases">
        <title>Genomic Encyclopedia of Type Strains, Phase IV (KMG-IV): sequencing the most valuable type-strain genomes for metagenomic binning, comparative biology and taxonomic classification.</title>
        <authorList>
            <person name="Goeker M."/>
        </authorList>
    </citation>
    <scope>NUCLEOTIDE SEQUENCE [LARGE SCALE GENOMIC DNA]</scope>
    <source>
        <strain evidence="2 3">DSM 45765</strain>
    </source>
</reference>
<keyword evidence="1" id="KW-1133">Transmembrane helix</keyword>
<keyword evidence="1" id="KW-0812">Transmembrane</keyword>
<dbReference type="RefSeq" id="WP_243658763.1">
    <property type="nucleotide sequence ID" value="NZ_SLXQ01000001.1"/>
</dbReference>
<organism evidence="2 3">
    <name type="scientific">Tamaricihabitans halophyticus</name>
    <dbReference type="NCBI Taxonomy" id="1262583"/>
    <lineage>
        <taxon>Bacteria</taxon>
        <taxon>Bacillati</taxon>
        <taxon>Actinomycetota</taxon>
        <taxon>Actinomycetes</taxon>
        <taxon>Pseudonocardiales</taxon>
        <taxon>Pseudonocardiaceae</taxon>
        <taxon>Tamaricihabitans</taxon>
    </lineage>
</organism>
<name>A0A4R2R5X5_9PSEU</name>
<evidence type="ECO:0000256" key="1">
    <source>
        <dbReference type="SAM" id="Phobius"/>
    </source>
</evidence>
<evidence type="ECO:0000313" key="2">
    <source>
        <dbReference type="EMBL" id="TCP57229.1"/>
    </source>
</evidence>
<sequence length="230" mass="25254">MGIPAWVWFIIAAVAAVAGLVLLAVDRAREGSRNRERARWANLRGWQLTEIDRVLATQWDGGAIGYYDAQIARDVVAGSTFTTSGRRQLYVFDIESDGRIHGVIAAVRCKVVHRTLLELWLASVPFQRDEMPELLGPVGQRYAFTDNVADAQPLISQQLVEAADELGGDVSVAWLEGEWVLACVPPNVGPSRLERLLRDLGELADVVDPDTGGFVERGRHARAVPESDAQ</sequence>
<evidence type="ECO:0000313" key="3">
    <source>
        <dbReference type="Proteomes" id="UP000294911"/>
    </source>
</evidence>
<dbReference type="Proteomes" id="UP000294911">
    <property type="component" value="Unassembled WGS sequence"/>
</dbReference>
<keyword evidence="3" id="KW-1185">Reference proteome</keyword>
<proteinExistence type="predicted"/>